<feature type="coiled-coil region" evidence="1">
    <location>
        <begin position="286"/>
        <end position="360"/>
    </location>
</feature>
<dbReference type="InterPro" id="IPR051667">
    <property type="entry name" value="Archaeal_ATPase_domain"/>
</dbReference>
<proteinExistence type="predicted"/>
<dbReference type="EMBL" id="JALJOR010000003">
    <property type="protein sequence ID" value="KAK9820217.1"/>
    <property type="molecule type" value="Genomic_DNA"/>
</dbReference>
<reference evidence="2 3" key="1">
    <citation type="journal article" date="2024" name="Nat. Commun.">
        <title>Phylogenomics reveals the evolutionary origins of lichenization in chlorophyte algae.</title>
        <authorList>
            <person name="Puginier C."/>
            <person name="Libourel C."/>
            <person name="Otte J."/>
            <person name="Skaloud P."/>
            <person name="Haon M."/>
            <person name="Grisel S."/>
            <person name="Petersen M."/>
            <person name="Berrin J.G."/>
            <person name="Delaux P.M."/>
            <person name="Dal Grande F."/>
            <person name="Keller J."/>
        </authorList>
    </citation>
    <scope>NUCLEOTIDE SEQUENCE [LARGE SCALE GENOMIC DNA]</scope>
    <source>
        <strain evidence="2 3">SAG 2043</strain>
    </source>
</reference>
<organism evidence="2 3">
    <name type="scientific">[Myrmecia] bisecta</name>
    <dbReference type="NCBI Taxonomy" id="41462"/>
    <lineage>
        <taxon>Eukaryota</taxon>
        <taxon>Viridiplantae</taxon>
        <taxon>Chlorophyta</taxon>
        <taxon>core chlorophytes</taxon>
        <taxon>Trebouxiophyceae</taxon>
        <taxon>Trebouxiales</taxon>
        <taxon>Trebouxiaceae</taxon>
        <taxon>Myrmecia</taxon>
    </lineage>
</organism>
<dbReference type="AlphaFoldDB" id="A0AAW1QFR4"/>
<evidence type="ECO:0000256" key="1">
    <source>
        <dbReference type="SAM" id="Coils"/>
    </source>
</evidence>
<gene>
    <name evidence="2" type="ORF">WJX72_007582</name>
</gene>
<accession>A0AAW1QFR4</accession>
<evidence type="ECO:0000313" key="2">
    <source>
        <dbReference type="EMBL" id="KAK9820217.1"/>
    </source>
</evidence>
<protein>
    <submittedName>
        <fullName evidence="2">Uncharacterized protein</fullName>
    </submittedName>
</protein>
<comment type="caution">
    <text evidence="2">The sequence shown here is derived from an EMBL/GenBank/DDBJ whole genome shotgun (WGS) entry which is preliminary data.</text>
</comment>
<evidence type="ECO:0000313" key="3">
    <source>
        <dbReference type="Proteomes" id="UP001489004"/>
    </source>
</evidence>
<dbReference type="PANTHER" id="PTHR37096:SF1">
    <property type="entry name" value="AAA+ ATPASE DOMAIN-CONTAINING PROTEIN"/>
    <property type="match status" value="1"/>
</dbReference>
<name>A0AAW1QFR4_9CHLO</name>
<sequence>MQKLYPTCCSTPARHAQTAPAQCFLAGRSRLSSTTYLKQAVDFHRVPSCQQRLNCVLASAANRGSAPLPYQENLTHVLLLTSDYGYVNWLEQGIGKTFYNVQVIGDFPEEEARKFYNTRGPKPVSEEDWKQVYEVCGGNAGLLIRAAKPNLQTALTDIITTVRPSVERGLKPSPDAGWTAQHYATAVKEIIDAPWHAVPASALEDKFGSGYAGRQVLQAMMRENLVAYRPYSTWASDIDMDAFGPKRVEVVTAPTPAHLHCMRELELPDEPPADTGADSAPSDSELVAVRKAIASVERQIRKVMKNIDGIQKDISTVKASQDLEEVRMLREELKQLREELKQLREEKRQLREEKLLLMQREASAA</sequence>
<keyword evidence="1" id="KW-0175">Coiled coil</keyword>
<dbReference type="Proteomes" id="UP001489004">
    <property type="component" value="Unassembled WGS sequence"/>
</dbReference>
<keyword evidence="3" id="KW-1185">Reference proteome</keyword>
<dbReference type="PANTHER" id="PTHR37096">
    <property type="entry name" value="YALI0E33429P"/>
    <property type="match status" value="1"/>
</dbReference>